<dbReference type="AlphaFoldDB" id="A0A5B9Y452"/>
<proteinExistence type="predicted"/>
<evidence type="ECO:0000313" key="3">
    <source>
        <dbReference type="Proteomes" id="UP000323144"/>
    </source>
</evidence>
<evidence type="ECO:0008006" key="4">
    <source>
        <dbReference type="Google" id="ProtNLM"/>
    </source>
</evidence>
<evidence type="ECO:0000313" key="2">
    <source>
        <dbReference type="EMBL" id="QEH61446.1"/>
    </source>
</evidence>
<keyword evidence="1" id="KW-1133">Transmembrane helix</keyword>
<protein>
    <recommendedName>
        <fullName evidence="4">Sulfatase N-terminal domain-containing protein</fullName>
    </recommendedName>
</protein>
<dbReference type="InterPro" id="IPR017850">
    <property type="entry name" value="Alkaline_phosphatase_core_sf"/>
</dbReference>
<sequence length="329" mass="38918">MNNKFQIYLNKILNLRVIMTVIVILGSITAVLGTYLTNYHLLTDSLQVLRFGDYRTSEQKQWQREIKEENSKIELNNKKSVYLLSFDGILYDLLVKYTLDDYLKNKLETGELYSRQYNIFTYETKLGFRNILGGYKTRTDFNIFNLIANSKNPLKTFAVYSWEPMRTAVLSRNTHIDKEYNLERYPYEGYAHSKLNKKFNDGKELMDFSTGLLNESVETKDYNFYFYLDDVADNAGHLWLKLSSDYIINTYKYYYNIIGTLLKKFENDPNTLVIVTTDHGRNKNGYNHDFWDKNAYKAFVVANHNLNNIINRPFVNYIDIMQAIYTFLQ</sequence>
<accession>A0A5B9Y452</accession>
<organism evidence="2 3">
    <name type="scientific">Spiroplasma chinense</name>
    <dbReference type="NCBI Taxonomy" id="216932"/>
    <lineage>
        <taxon>Bacteria</taxon>
        <taxon>Bacillati</taxon>
        <taxon>Mycoplasmatota</taxon>
        <taxon>Mollicutes</taxon>
        <taxon>Entomoplasmatales</taxon>
        <taxon>Spiroplasmataceae</taxon>
        <taxon>Spiroplasma</taxon>
    </lineage>
</organism>
<dbReference type="Gene3D" id="3.40.720.10">
    <property type="entry name" value="Alkaline Phosphatase, subunit A"/>
    <property type="match status" value="1"/>
</dbReference>
<reference evidence="2 3" key="1">
    <citation type="submission" date="2019-08" db="EMBL/GenBank/DDBJ databases">
        <title>Complete genome sequence of Spiroplasma chinense CCH (DSM 19755).</title>
        <authorList>
            <person name="Shen H.-Y."/>
            <person name="Lin Y.-C."/>
            <person name="Chou L."/>
            <person name="Kuo C.-H."/>
        </authorList>
    </citation>
    <scope>NUCLEOTIDE SEQUENCE [LARGE SCALE GENOMIC DNA]</scope>
    <source>
        <strain evidence="2 3">CCH</strain>
    </source>
</reference>
<name>A0A5B9Y452_9MOLU</name>
<dbReference type="Proteomes" id="UP000323144">
    <property type="component" value="Chromosome"/>
</dbReference>
<dbReference type="SUPFAM" id="SSF53649">
    <property type="entry name" value="Alkaline phosphatase-like"/>
    <property type="match status" value="1"/>
</dbReference>
<keyword evidence="3" id="KW-1185">Reference proteome</keyword>
<evidence type="ECO:0000256" key="1">
    <source>
        <dbReference type="SAM" id="Phobius"/>
    </source>
</evidence>
<keyword evidence="1" id="KW-0812">Transmembrane</keyword>
<dbReference type="EMBL" id="CP043026">
    <property type="protein sequence ID" value="QEH61446.1"/>
    <property type="molecule type" value="Genomic_DNA"/>
</dbReference>
<feature type="transmembrane region" description="Helical" evidence="1">
    <location>
        <begin position="12"/>
        <end position="36"/>
    </location>
</feature>
<dbReference type="KEGG" id="schi:SCHIN_v1c02490"/>
<gene>
    <name evidence="2" type="ORF">SCHIN_v1c02490</name>
</gene>
<keyword evidence="1" id="KW-0472">Membrane</keyword>